<evidence type="ECO:0000313" key="3">
    <source>
        <dbReference type="Proteomes" id="UP000436088"/>
    </source>
</evidence>
<protein>
    <recommendedName>
        <fullName evidence="1">DUF4283 domain-containing protein</fullName>
    </recommendedName>
</protein>
<evidence type="ECO:0000313" key="2">
    <source>
        <dbReference type="EMBL" id="KAE8702157.1"/>
    </source>
</evidence>
<keyword evidence="3" id="KW-1185">Reference proteome</keyword>
<gene>
    <name evidence="2" type="ORF">F3Y22_tig00110500pilonHSYRG00187</name>
</gene>
<name>A0A6A3AEH8_HIBSY</name>
<dbReference type="AlphaFoldDB" id="A0A6A3AEH8"/>
<evidence type="ECO:0000259" key="1">
    <source>
        <dbReference type="Pfam" id="PF14111"/>
    </source>
</evidence>
<proteinExistence type="predicted"/>
<dbReference type="InterPro" id="IPR025558">
    <property type="entry name" value="DUF4283"/>
</dbReference>
<dbReference type="EMBL" id="VEPZ02001011">
    <property type="protein sequence ID" value="KAE8702157.1"/>
    <property type="molecule type" value="Genomic_DNA"/>
</dbReference>
<dbReference type="Proteomes" id="UP000436088">
    <property type="component" value="Unassembled WGS sequence"/>
</dbReference>
<accession>A0A6A3AEH8</accession>
<organism evidence="2 3">
    <name type="scientific">Hibiscus syriacus</name>
    <name type="common">Rose of Sharon</name>
    <dbReference type="NCBI Taxonomy" id="106335"/>
    <lineage>
        <taxon>Eukaryota</taxon>
        <taxon>Viridiplantae</taxon>
        <taxon>Streptophyta</taxon>
        <taxon>Embryophyta</taxon>
        <taxon>Tracheophyta</taxon>
        <taxon>Spermatophyta</taxon>
        <taxon>Magnoliopsida</taxon>
        <taxon>eudicotyledons</taxon>
        <taxon>Gunneridae</taxon>
        <taxon>Pentapetalae</taxon>
        <taxon>rosids</taxon>
        <taxon>malvids</taxon>
        <taxon>Malvales</taxon>
        <taxon>Malvaceae</taxon>
        <taxon>Malvoideae</taxon>
        <taxon>Hibiscus</taxon>
    </lineage>
</organism>
<feature type="domain" description="DUF4283" evidence="1">
    <location>
        <begin position="101"/>
        <end position="162"/>
    </location>
</feature>
<dbReference type="Pfam" id="PF14111">
    <property type="entry name" value="DUF4283"/>
    <property type="match status" value="1"/>
</dbReference>
<reference evidence="2" key="1">
    <citation type="submission" date="2019-09" db="EMBL/GenBank/DDBJ databases">
        <title>Draft genome information of white flower Hibiscus syriacus.</title>
        <authorList>
            <person name="Kim Y.-M."/>
        </authorList>
    </citation>
    <scope>NUCLEOTIDE SEQUENCE [LARGE SCALE GENOMIC DNA]</scope>
    <source>
        <strain evidence="2">YM2019G1</strain>
    </source>
</reference>
<sequence>MDADNLLERDMAEASGMNEVEEIESAIQKETGDKPEIEIRGKATYASMVANTSRARKTLNTGCGINDDEIVVLDEDYVIDKSGAFPTIKFSEKVHDQIDKNMRNVIIVRLLGRMIGYKALLNRIQALWKPIGEIQLIDLENNYFLVKFADEDDYTKVLTEGP</sequence>
<comment type="caution">
    <text evidence="2">The sequence shown here is derived from an EMBL/GenBank/DDBJ whole genome shotgun (WGS) entry which is preliminary data.</text>
</comment>